<dbReference type="EMBL" id="OZ034815">
    <property type="protein sequence ID" value="CAL1368555.1"/>
    <property type="molecule type" value="Genomic_DNA"/>
</dbReference>
<evidence type="ECO:0000313" key="1">
    <source>
        <dbReference type="EMBL" id="CAL1368555.1"/>
    </source>
</evidence>
<proteinExistence type="predicted"/>
<protein>
    <recommendedName>
        <fullName evidence="3">Secreted protein</fullName>
    </recommendedName>
</protein>
<evidence type="ECO:0000313" key="2">
    <source>
        <dbReference type="Proteomes" id="UP001497516"/>
    </source>
</evidence>
<dbReference type="Proteomes" id="UP001497516">
    <property type="component" value="Chromosome 2"/>
</dbReference>
<organism evidence="1 2">
    <name type="scientific">Linum trigynum</name>
    <dbReference type="NCBI Taxonomy" id="586398"/>
    <lineage>
        <taxon>Eukaryota</taxon>
        <taxon>Viridiplantae</taxon>
        <taxon>Streptophyta</taxon>
        <taxon>Embryophyta</taxon>
        <taxon>Tracheophyta</taxon>
        <taxon>Spermatophyta</taxon>
        <taxon>Magnoliopsida</taxon>
        <taxon>eudicotyledons</taxon>
        <taxon>Gunneridae</taxon>
        <taxon>Pentapetalae</taxon>
        <taxon>rosids</taxon>
        <taxon>fabids</taxon>
        <taxon>Malpighiales</taxon>
        <taxon>Linaceae</taxon>
        <taxon>Linum</taxon>
    </lineage>
</organism>
<dbReference type="AlphaFoldDB" id="A0AAV2D971"/>
<accession>A0AAV2D971</accession>
<keyword evidence="2" id="KW-1185">Reference proteome</keyword>
<reference evidence="1 2" key="1">
    <citation type="submission" date="2024-04" db="EMBL/GenBank/DDBJ databases">
        <authorList>
            <person name="Fracassetti M."/>
        </authorList>
    </citation>
    <scope>NUCLEOTIDE SEQUENCE [LARGE SCALE GENOMIC DNA]</scope>
</reference>
<name>A0AAV2D971_9ROSI</name>
<evidence type="ECO:0008006" key="3">
    <source>
        <dbReference type="Google" id="ProtNLM"/>
    </source>
</evidence>
<sequence>MTKAVISAVGSGGGSVALTVTKIASPPMDGCSAVAFPETIAMDLLDPRLGCASHLSRAAWSSYWDVLHCSKFSTSLSMLACIRSQDA</sequence>
<gene>
    <name evidence="1" type="ORF">LTRI10_LOCUS11629</name>
</gene>